<protein>
    <submittedName>
        <fullName evidence="16">Uncharacterized protein LOC111109549</fullName>
    </submittedName>
</protein>
<dbReference type="InterPro" id="IPR013087">
    <property type="entry name" value="Znf_C2H2_type"/>
</dbReference>
<feature type="domain" description="C2H2-type" evidence="14">
    <location>
        <begin position="859"/>
        <end position="888"/>
    </location>
</feature>
<dbReference type="InterPro" id="IPR011333">
    <property type="entry name" value="SKP1/BTB/POZ_sf"/>
</dbReference>
<feature type="compositionally biased region" description="Basic residues" evidence="12">
    <location>
        <begin position="668"/>
        <end position="684"/>
    </location>
</feature>
<keyword evidence="4" id="KW-0677">Repeat</keyword>
<dbReference type="Proteomes" id="UP000694844">
    <property type="component" value="Chromosome 8"/>
</dbReference>
<evidence type="ECO:0000256" key="3">
    <source>
        <dbReference type="ARBA" id="ARBA00022723"/>
    </source>
</evidence>
<dbReference type="Pfam" id="PF07707">
    <property type="entry name" value="BACK"/>
    <property type="match status" value="1"/>
</dbReference>
<feature type="compositionally biased region" description="Acidic residues" evidence="12">
    <location>
        <begin position="534"/>
        <end position="554"/>
    </location>
</feature>
<keyword evidence="9" id="KW-0804">Transcription</keyword>
<dbReference type="Pfam" id="PF00651">
    <property type="entry name" value="BTB"/>
    <property type="match status" value="1"/>
</dbReference>
<evidence type="ECO:0000256" key="11">
    <source>
        <dbReference type="PROSITE-ProRule" id="PRU00042"/>
    </source>
</evidence>
<dbReference type="GeneID" id="111109549"/>
<evidence type="ECO:0000256" key="4">
    <source>
        <dbReference type="ARBA" id="ARBA00022737"/>
    </source>
</evidence>
<dbReference type="FunFam" id="3.30.160.60:FF:001370">
    <property type="entry name" value="Zinc finger protein"/>
    <property type="match status" value="1"/>
</dbReference>
<evidence type="ECO:0000313" key="16">
    <source>
        <dbReference type="RefSeq" id="XP_022301426.1"/>
    </source>
</evidence>
<dbReference type="PANTHER" id="PTHR24394:SF29">
    <property type="entry name" value="MYONEURIN"/>
    <property type="match status" value="1"/>
</dbReference>
<evidence type="ECO:0000256" key="8">
    <source>
        <dbReference type="ARBA" id="ARBA00023125"/>
    </source>
</evidence>
<dbReference type="InterPro" id="IPR000210">
    <property type="entry name" value="BTB/POZ_dom"/>
</dbReference>
<feature type="compositionally biased region" description="Acidic residues" evidence="12">
    <location>
        <begin position="562"/>
        <end position="583"/>
    </location>
</feature>
<evidence type="ECO:0000259" key="14">
    <source>
        <dbReference type="PROSITE" id="PS50157"/>
    </source>
</evidence>
<feature type="domain" description="BTB" evidence="13">
    <location>
        <begin position="106"/>
        <end position="172"/>
    </location>
</feature>
<reference evidence="16" key="1">
    <citation type="submission" date="2025-08" db="UniProtKB">
        <authorList>
            <consortium name="RefSeq"/>
        </authorList>
    </citation>
    <scope>IDENTIFICATION</scope>
    <source>
        <tissue evidence="16">Whole sample</tissue>
    </source>
</reference>
<comment type="similarity">
    <text evidence="2">Belongs to the krueppel C2H2-type zinc-finger protein family.</text>
</comment>
<dbReference type="PROSITE" id="PS00028">
    <property type="entry name" value="ZINC_FINGER_C2H2_1"/>
    <property type="match status" value="3"/>
</dbReference>
<dbReference type="Gene3D" id="3.30.710.10">
    <property type="entry name" value="Potassium Channel Kv1.1, Chain A"/>
    <property type="match status" value="1"/>
</dbReference>
<sequence length="1111" mass="127455">MAYNLPDSMNIGIYTGQPLPQNLMIAQHPQAPGPPPPLPQGHVLGARPATTSHYSHTNTPGYIMVPTNSLPPTTLKSSAAASSETKLMKPQILEKMRALRDRGKYCDVAIDVKGVRFHAHRNILAAWSPYFDCQLLSENHVMRDLLIVNYDSYEVFSDLLDFLYSGTIAPRETNFLQLLHLAVSFQIDLLKHYCEEFLRSNLHLGNFLSTYFLSRKYNLKSLEEFIVSFIQANLSDVVKQIEFLTLPADRFNAILSKGYMVDLKPEIKLFLIISWVGYEVRDRECFLIQLLRHIDWSIVASDFLLEISRTENFFTTHESSLYLLLQTLYSSGISLGPYADHFPSLRQTYSHMLSDIVKAGLIDSYEEEFYPVTASGVCTKFLRSDACVGTDAYYHSTTEVDKTWEELRSVVFSPPTQQTASFERQINEVEKENKMFYQNQSMMQQQNQAVETFLGTEESKSSKRKGKPRKMVLTEASGKVQGGQTESGGKVSPLKGKRNLPHLEEKKGEVTSPKKRPRTVGRRRRRRTVKCEPESPEESEEAASEEEEEEDEDQEKEKIESDNDEDNDDDDDQDEESGDEERDEEGKVNEEEEEEDDDEEEEDSENGESEGEEEYKRNAQAKTSSRADGPDFHDESEDEWVPEEDVKKDTRMKTIRRSSRPPKPSRLLQKKKKTKKSPKSSKKNLNKELFPCSLCDYETDQQSRLETHMKRIHECHMTYKCMLCDFSTKWSKAFTEHIKDIHFDGPPFKCTECEFSAKKLHMLMSHRFKHGEDRIHACDFCDQRFKTRNNALAHIKTHSGLRPFECDICKRTFATKNTLEQHMVTHSNDRPYLCDQCGFSSKFQSHLISHKRIHSGDLYPCSYPQCPYKTPKKSQLKCHMKSHLNIRQHICPTCNKAFIEKSHLVRHQKIHLKEKPYKCQECDYQTTRPDKMKEHFTRHHGPDASVKTPYKQRKPRGRKAKVKQTPPSFPHFDHASYTMPPSHLQSDHEGYTLQDKDQSRPSDFNSFIQDIRMHLAENSNGGNMETMTIVNVPIMADQIVDAAVGDGRLTLPEAAAQNAAGTSGTMAIIQDEHQAYVTQHSIQQSNTALQQSMVQGQPQDYGGLGAFMALF</sequence>
<keyword evidence="3" id="KW-0479">Metal-binding</keyword>
<dbReference type="PROSITE" id="PS50097">
    <property type="entry name" value="BTB"/>
    <property type="match status" value="1"/>
</dbReference>
<keyword evidence="10" id="KW-0539">Nucleus</keyword>
<dbReference type="PANTHER" id="PTHR24394">
    <property type="entry name" value="ZINC FINGER PROTEIN"/>
    <property type="match status" value="1"/>
</dbReference>
<accession>A0A8B8BEH8</accession>
<feature type="compositionally biased region" description="Acidic residues" evidence="12">
    <location>
        <begin position="634"/>
        <end position="643"/>
    </location>
</feature>
<dbReference type="SMART" id="SM00875">
    <property type="entry name" value="BACK"/>
    <property type="match status" value="1"/>
</dbReference>
<dbReference type="SUPFAM" id="SSF54695">
    <property type="entry name" value="POZ domain"/>
    <property type="match status" value="1"/>
</dbReference>
<dbReference type="SUPFAM" id="SSF57667">
    <property type="entry name" value="beta-beta-alpha zinc fingers"/>
    <property type="match status" value="5"/>
</dbReference>
<dbReference type="SMART" id="SM00225">
    <property type="entry name" value="BTB"/>
    <property type="match status" value="1"/>
</dbReference>
<evidence type="ECO:0000256" key="2">
    <source>
        <dbReference type="ARBA" id="ARBA00006991"/>
    </source>
</evidence>
<comment type="subcellular location">
    <subcellularLocation>
        <location evidence="1">Nucleus</location>
    </subcellularLocation>
</comment>
<dbReference type="Gene3D" id="1.25.40.420">
    <property type="match status" value="1"/>
</dbReference>
<dbReference type="KEGG" id="cvn:111109549"/>
<dbReference type="FunFam" id="3.30.160.60:FF:000624">
    <property type="entry name" value="zinc finger protein 697"/>
    <property type="match status" value="1"/>
</dbReference>
<dbReference type="Pfam" id="PF13894">
    <property type="entry name" value="zf-C2H2_4"/>
    <property type="match status" value="1"/>
</dbReference>
<feature type="domain" description="C2H2-type" evidence="14">
    <location>
        <begin position="832"/>
        <end position="859"/>
    </location>
</feature>
<evidence type="ECO:0000256" key="6">
    <source>
        <dbReference type="ARBA" id="ARBA00022833"/>
    </source>
</evidence>
<feature type="domain" description="C2H2-type" evidence="14">
    <location>
        <begin position="917"/>
        <end position="944"/>
    </location>
</feature>
<feature type="region of interest" description="Disordered" evidence="12">
    <location>
        <begin position="454"/>
        <end position="684"/>
    </location>
</feature>
<keyword evidence="7" id="KW-0805">Transcription regulation</keyword>
<dbReference type="CDD" id="cd18186">
    <property type="entry name" value="BTB_POZ_ZBTB_KLHL-like"/>
    <property type="match status" value="1"/>
</dbReference>
<dbReference type="PROSITE" id="PS50157">
    <property type="entry name" value="ZINC_FINGER_C2H2_2"/>
    <property type="match status" value="7"/>
</dbReference>
<dbReference type="AlphaFoldDB" id="A0A8B8BEH8"/>
<feature type="domain" description="C2H2-type" evidence="14">
    <location>
        <begin position="804"/>
        <end position="831"/>
    </location>
</feature>
<dbReference type="GO" id="GO:0000981">
    <property type="term" value="F:DNA-binding transcription factor activity, RNA polymerase II-specific"/>
    <property type="evidence" value="ECO:0007669"/>
    <property type="project" value="TreeGrafter"/>
</dbReference>
<evidence type="ECO:0000256" key="1">
    <source>
        <dbReference type="ARBA" id="ARBA00004123"/>
    </source>
</evidence>
<feature type="domain" description="C2H2-type" evidence="14">
    <location>
        <begin position="690"/>
        <end position="713"/>
    </location>
</feature>
<evidence type="ECO:0000256" key="10">
    <source>
        <dbReference type="ARBA" id="ARBA00023242"/>
    </source>
</evidence>
<feature type="compositionally biased region" description="Basic residues" evidence="12">
    <location>
        <begin position="513"/>
        <end position="528"/>
    </location>
</feature>
<name>A0A8B8BEH8_CRAVI</name>
<evidence type="ECO:0000256" key="5">
    <source>
        <dbReference type="ARBA" id="ARBA00022771"/>
    </source>
</evidence>
<organism evidence="15 16">
    <name type="scientific">Crassostrea virginica</name>
    <name type="common">Eastern oyster</name>
    <dbReference type="NCBI Taxonomy" id="6565"/>
    <lineage>
        <taxon>Eukaryota</taxon>
        <taxon>Metazoa</taxon>
        <taxon>Spiralia</taxon>
        <taxon>Lophotrochozoa</taxon>
        <taxon>Mollusca</taxon>
        <taxon>Bivalvia</taxon>
        <taxon>Autobranchia</taxon>
        <taxon>Pteriomorphia</taxon>
        <taxon>Ostreida</taxon>
        <taxon>Ostreoidea</taxon>
        <taxon>Ostreidae</taxon>
        <taxon>Crassostrea</taxon>
    </lineage>
</organism>
<dbReference type="Gene3D" id="3.30.160.60">
    <property type="entry name" value="Classic Zinc Finger"/>
    <property type="match status" value="6"/>
</dbReference>
<dbReference type="InterPro" id="IPR011705">
    <property type="entry name" value="BACK"/>
</dbReference>
<feature type="region of interest" description="Disordered" evidence="12">
    <location>
        <begin position="980"/>
        <end position="1001"/>
    </location>
</feature>
<feature type="compositionally biased region" description="Basic and acidic residues" evidence="12">
    <location>
        <begin position="985"/>
        <end position="1000"/>
    </location>
</feature>
<gene>
    <name evidence="16" type="primary">LOC111109549</name>
</gene>
<feature type="compositionally biased region" description="Acidic residues" evidence="12">
    <location>
        <begin position="590"/>
        <end position="613"/>
    </location>
</feature>
<keyword evidence="15" id="KW-1185">Reference proteome</keyword>
<dbReference type="GO" id="GO:0003690">
    <property type="term" value="F:double-stranded DNA binding"/>
    <property type="evidence" value="ECO:0007669"/>
    <property type="project" value="UniProtKB-ARBA"/>
</dbReference>
<feature type="compositionally biased region" description="Basic residues" evidence="12">
    <location>
        <begin position="950"/>
        <end position="962"/>
    </location>
</feature>
<dbReference type="GO" id="GO:0005634">
    <property type="term" value="C:nucleus"/>
    <property type="evidence" value="ECO:0007669"/>
    <property type="project" value="UniProtKB-SubCell"/>
</dbReference>
<dbReference type="SMART" id="SM00355">
    <property type="entry name" value="ZnF_C2H2"/>
    <property type="match status" value="9"/>
</dbReference>
<evidence type="ECO:0000256" key="7">
    <source>
        <dbReference type="ARBA" id="ARBA00023015"/>
    </source>
</evidence>
<feature type="region of interest" description="Disordered" evidence="12">
    <location>
        <begin position="934"/>
        <end position="968"/>
    </location>
</feature>
<dbReference type="OrthoDB" id="9978265at2759"/>
<dbReference type="FunFam" id="3.30.160.60:FF:000340">
    <property type="entry name" value="zinc finger protein 473 isoform X1"/>
    <property type="match status" value="1"/>
</dbReference>
<evidence type="ECO:0000259" key="13">
    <source>
        <dbReference type="PROSITE" id="PS50097"/>
    </source>
</evidence>
<feature type="domain" description="C2H2-type" evidence="14">
    <location>
        <begin position="776"/>
        <end position="803"/>
    </location>
</feature>
<proteinExistence type="inferred from homology"/>
<evidence type="ECO:0000256" key="9">
    <source>
        <dbReference type="ARBA" id="ARBA00023163"/>
    </source>
</evidence>
<keyword evidence="8" id="KW-0238">DNA-binding</keyword>
<dbReference type="Pfam" id="PF00096">
    <property type="entry name" value="zf-C2H2"/>
    <property type="match status" value="1"/>
</dbReference>
<dbReference type="CDD" id="cd14733">
    <property type="entry name" value="BACK"/>
    <property type="match status" value="1"/>
</dbReference>
<keyword evidence="5 11" id="KW-0863">Zinc-finger</keyword>
<feature type="domain" description="C2H2-type" evidence="14">
    <location>
        <begin position="889"/>
        <end position="916"/>
    </location>
</feature>
<dbReference type="GO" id="GO:0008270">
    <property type="term" value="F:zinc ion binding"/>
    <property type="evidence" value="ECO:0007669"/>
    <property type="project" value="UniProtKB-KW"/>
</dbReference>
<dbReference type="RefSeq" id="XP_022301426.1">
    <property type="nucleotide sequence ID" value="XM_022445718.1"/>
</dbReference>
<dbReference type="InterPro" id="IPR036236">
    <property type="entry name" value="Znf_C2H2_sf"/>
</dbReference>
<evidence type="ECO:0000313" key="15">
    <source>
        <dbReference type="Proteomes" id="UP000694844"/>
    </source>
</evidence>
<evidence type="ECO:0000256" key="12">
    <source>
        <dbReference type="SAM" id="MobiDB-lite"/>
    </source>
</evidence>
<keyword evidence="6" id="KW-0862">Zinc</keyword>